<dbReference type="FunFam" id="1.10.472.80:FF:000038">
    <property type="entry name" value="TBC1 domain family member 5"/>
    <property type="match status" value="1"/>
</dbReference>
<dbReference type="InterPro" id="IPR000195">
    <property type="entry name" value="Rab-GAP-TBC_dom"/>
</dbReference>
<feature type="domain" description="Rab-GAP TBC" evidence="4">
    <location>
        <begin position="35"/>
        <end position="298"/>
    </location>
</feature>
<dbReference type="Gene3D" id="1.10.8.270">
    <property type="entry name" value="putative rabgap domain of human tbc1 domain family member 14 like domains"/>
    <property type="match status" value="1"/>
</dbReference>
<dbReference type="SUPFAM" id="SSF47923">
    <property type="entry name" value="Ypt/Rab-GAP domain of gyp1p"/>
    <property type="match status" value="2"/>
</dbReference>
<dbReference type="AlphaFoldDB" id="A0AA39QXY9"/>
<evidence type="ECO:0000256" key="3">
    <source>
        <dbReference type="SAM" id="MobiDB-lite"/>
    </source>
</evidence>
<dbReference type="PANTHER" id="PTHR22957">
    <property type="entry name" value="TBC1 DOMAIN FAMILY MEMBER GTPASE-ACTIVATING PROTEIN"/>
    <property type="match status" value="1"/>
</dbReference>
<proteinExistence type="predicted"/>
<dbReference type="EMBL" id="JAFEKC020000017">
    <property type="protein sequence ID" value="KAK0510140.1"/>
    <property type="molecule type" value="Genomic_DNA"/>
</dbReference>
<feature type="compositionally biased region" description="Pro residues" evidence="3">
    <location>
        <begin position="621"/>
        <end position="631"/>
    </location>
</feature>
<dbReference type="PROSITE" id="PS50086">
    <property type="entry name" value="TBC_RABGAP"/>
    <property type="match status" value="1"/>
</dbReference>
<name>A0AA39QXY9_9LECA</name>
<dbReference type="Proteomes" id="UP001166286">
    <property type="component" value="Unassembled WGS sequence"/>
</dbReference>
<evidence type="ECO:0000259" key="4">
    <source>
        <dbReference type="PROSITE" id="PS50086"/>
    </source>
</evidence>
<dbReference type="InterPro" id="IPR035969">
    <property type="entry name" value="Rab-GAP_TBC_sf"/>
</dbReference>
<organism evidence="5 6">
    <name type="scientific">Cladonia borealis</name>
    <dbReference type="NCBI Taxonomy" id="184061"/>
    <lineage>
        <taxon>Eukaryota</taxon>
        <taxon>Fungi</taxon>
        <taxon>Dikarya</taxon>
        <taxon>Ascomycota</taxon>
        <taxon>Pezizomycotina</taxon>
        <taxon>Lecanoromycetes</taxon>
        <taxon>OSLEUM clade</taxon>
        <taxon>Lecanoromycetidae</taxon>
        <taxon>Lecanorales</taxon>
        <taxon>Lecanorineae</taxon>
        <taxon>Cladoniaceae</taxon>
        <taxon>Cladonia</taxon>
    </lineage>
</organism>
<dbReference type="Pfam" id="PF00566">
    <property type="entry name" value="RabGAP-TBC"/>
    <property type="match status" value="1"/>
</dbReference>
<dbReference type="SMART" id="SM00164">
    <property type="entry name" value="TBC"/>
    <property type="match status" value="1"/>
</dbReference>
<evidence type="ECO:0000256" key="1">
    <source>
        <dbReference type="ARBA" id="ARBA00022468"/>
    </source>
</evidence>
<feature type="compositionally biased region" description="Polar residues" evidence="3">
    <location>
        <begin position="636"/>
        <end position="661"/>
    </location>
</feature>
<feature type="coiled-coil region" evidence="2">
    <location>
        <begin position="482"/>
        <end position="516"/>
    </location>
</feature>
<dbReference type="Gene3D" id="1.10.472.80">
    <property type="entry name" value="Ypt/Rab-GAP domain of gyp1p, domain 3"/>
    <property type="match status" value="1"/>
</dbReference>
<keyword evidence="6" id="KW-1185">Reference proteome</keyword>
<evidence type="ECO:0000313" key="5">
    <source>
        <dbReference type="EMBL" id="KAK0510140.1"/>
    </source>
</evidence>
<dbReference type="PANTHER" id="PTHR22957:SF337">
    <property type="entry name" value="TBC1 DOMAIN FAMILY MEMBER 5"/>
    <property type="match status" value="1"/>
</dbReference>
<sequence>MRPIDDIKARWEVTLANTTLADLRAAVKATNSRNPCAVGLRSICWKIFLLFKETNKSTWRKTLSDSRSAYASLREHFLKNIENPDDLSADDPLTGTDTSPWDTLRLDEQLRAEIFQDVERCMPENLYFREPSTQNMLLDILFIYCKLNRDIGYRQGMHEVLAPIIWVISRDAIDPVSLDTTHSDLDDMAILNLDYSFIEHDAFTIFGAIMQNVKAFYEMGSNTEPNTLGLLNNSPIVERSKRIHENYLHHADPELAEHLTAIEILPQIFLIRWVRLLFGREFPFEDVLALWDALFAEDPGLDLVDLISVSMLLRIRWQLLEADYTAALTLLLRYPVPSPPHGPPSFVSDALYLRDNLLLDGGDHIISKYSRRAPETTVTRKLPKKLKKARTADQTAAQKAVSPTLTPAKFFQDQGGIEGIIHEAAKGFYSQGEKWGVGKALRGAVQGLQSSNTSPRSAHRSRWSLDTGKVVSNKPPYMVAKIESLEQRNRSLAKLLENAANELWVQQKEIQLKEEKHGDALSLAIAKVQFVQVYLENSSMQLPTEGALAEGVEDEQSETTTKDVTIHQALHRTHPAQHDGSAEAGRASNSNVGRALPPPDPNAATMSAVPLPSTPKIGSPLRPPSSPPSQQPRPTLAQSPFSWMLGQEQQKSNFVSASPFQQDKRDSTEKAGSLFGEAGRPGSADAAEEDEDVFTSRTLKCGRRS</sequence>
<dbReference type="GO" id="GO:0005096">
    <property type="term" value="F:GTPase activator activity"/>
    <property type="evidence" value="ECO:0007669"/>
    <property type="project" value="UniProtKB-KW"/>
</dbReference>
<accession>A0AA39QXY9</accession>
<keyword evidence="2" id="KW-0175">Coiled coil</keyword>
<protein>
    <recommendedName>
        <fullName evidence="4">Rab-GAP TBC domain-containing protein</fullName>
    </recommendedName>
</protein>
<evidence type="ECO:0000313" key="6">
    <source>
        <dbReference type="Proteomes" id="UP001166286"/>
    </source>
</evidence>
<comment type="caution">
    <text evidence="5">The sequence shown here is derived from an EMBL/GenBank/DDBJ whole genome shotgun (WGS) entry which is preliminary data.</text>
</comment>
<dbReference type="FunFam" id="1.10.8.270:FF:000031">
    <property type="entry name" value="TBC1 domain family member 5"/>
    <property type="match status" value="1"/>
</dbReference>
<evidence type="ECO:0000256" key="2">
    <source>
        <dbReference type="SAM" id="Coils"/>
    </source>
</evidence>
<keyword evidence="1" id="KW-0343">GTPase activation</keyword>
<gene>
    <name evidence="5" type="ORF">JMJ35_007534</name>
</gene>
<reference evidence="5" key="1">
    <citation type="submission" date="2023-03" db="EMBL/GenBank/DDBJ databases">
        <title>Complete genome of Cladonia borealis.</title>
        <authorList>
            <person name="Park H."/>
        </authorList>
    </citation>
    <scope>NUCLEOTIDE SEQUENCE</scope>
    <source>
        <strain evidence="5">ANT050790</strain>
    </source>
</reference>
<feature type="region of interest" description="Disordered" evidence="3">
    <location>
        <begin position="573"/>
        <end position="705"/>
    </location>
</feature>